<dbReference type="Pfam" id="PF13206">
    <property type="entry name" value="VSG_B"/>
    <property type="match status" value="3"/>
</dbReference>
<feature type="domain" description="Trypanosome variant surface glycoprotein B-type N-terminal" evidence="11">
    <location>
        <begin position="586"/>
        <end position="855"/>
    </location>
</feature>
<gene>
    <name evidence="12" type="ORF">TCIL3000_0_01510</name>
</gene>
<keyword evidence="4" id="KW-0336">GPI-anchor</keyword>
<feature type="chain" id="PRO_5003395021" evidence="10">
    <location>
        <begin position="21"/>
        <end position="918"/>
    </location>
</feature>
<keyword evidence="7" id="KW-0325">Glycoprotein</keyword>
<evidence type="ECO:0000256" key="6">
    <source>
        <dbReference type="ARBA" id="ARBA00023136"/>
    </source>
</evidence>
<dbReference type="GO" id="GO:0005886">
    <property type="term" value="C:plasma membrane"/>
    <property type="evidence" value="ECO:0007669"/>
    <property type="project" value="UniProtKB-SubCell"/>
</dbReference>
<evidence type="ECO:0000313" key="13">
    <source>
        <dbReference type="Proteomes" id="UP000000702"/>
    </source>
</evidence>
<name>F9WGE1_TRYCI</name>
<dbReference type="EMBL" id="CAEQ01002263">
    <property type="protein sequence ID" value="CCD16376.1"/>
    <property type="molecule type" value="Genomic_DNA"/>
</dbReference>
<feature type="domain" description="Trypanosome variant surface glycoprotein B-type N-terminal" evidence="11">
    <location>
        <begin position="510"/>
        <end position="577"/>
    </location>
</feature>
<sequence length="918" mass="101079">MACLMNVMAILVMAVGSVVSGQVEVAKDDNIEPFSLLWRIYNVAKNPPINHVDLQEPNKIVEEINSLNASLMDQKRLNETEEVWSSVGAKLTPTITREEVLAQLSLNQITQRAHKILEEINKVNVTETIEKAKAEFNKVIFGENGNESDLDHTALSGIKGRADACGKSGLTDKGDSAGNNPVVDFFCLCVQRQDGQGAKQVRVFYVGSIYDNGMLGWNESRTIGSSTMWASIKGGCRKYIQQHPKSTAEARHILDQFLKHLKAGSVYRWCESGSKTTQGSKRKEGMLGAGITIDTTTDVTCDGKNGGIKNKNVAPGGVCVYYGKENWEENNGWLQKFKSALASVNKTNNKAASIQRVIKKLQMLQHRAEYIYETAKVIPEIQHPVGFTTTLQNGSGNLTAYNSTRTRSYSYSSNPLSQRGRCCFFDKSNGRLTFLEKNRGRGCVGFLFLFPLSVSKFVYSSFFSLKEYQHTLKKSKKVKAFHQRGDHGLCFVNAMVVAAAICSHVKYAAAQGAEVKSMDNAEQFALLCRIYNVAKNPSINHVDLPDPLKIVNEINALNTSFTEDKQLNEADQMENSSDYQVQPTITRESAIAQAILKRITQKAHTILDEIKKVNATRNIEKVKAEFAEVIFGDGKNESDLCQGALNGVQERGAACGASGLRSKGDSAGKSIIVDFFCLCVQNPDTNNGIENVCGVKVGGKDEKHSWGKGGPRGCPSMWASIKKECSNLLHHHPKSNAEGYEVLEDFLKHLETGGIYRWGSSTFKGTNLKSGMLGTSVGTDDGGTGSDLICDGKKGYAGKKRGPKESPPGGVCVYYGTKNEWKNIPWLMKLKSALNKVDTINNQTASIQRAIEKLQMLQHRAEEIYETAKMISEIQNPVVLTAFQNVSGNMTAYNATRTRSYSYGTHPYLIPAWALFLI</sequence>
<keyword evidence="3" id="KW-1003">Cell membrane</keyword>
<dbReference type="GO" id="GO:0098552">
    <property type="term" value="C:side of membrane"/>
    <property type="evidence" value="ECO:0007669"/>
    <property type="project" value="UniProtKB-KW"/>
</dbReference>
<evidence type="ECO:0000256" key="3">
    <source>
        <dbReference type="ARBA" id="ARBA00022475"/>
    </source>
</evidence>
<reference evidence="12 13" key="2">
    <citation type="journal article" date="2012" name="Proc. Natl. Acad. Sci. U.S.A.">
        <title>Antigenic diversity is generated by distinct evolutionary mechanisms in African trypanosome species.</title>
        <authorList>
            <person name="Jackson A.P."/>
            <person name="Berry A."/>
            <person name="Aslett M."/>
            <person name="Allison H.C."/>
            <person name="Burton P."/>
            <person name="Vavrova-Anderson J."/>
            <person name="Brown R."/>
            <person name="Browne H."/>
            <person name="Corton N."/>
            <person name="Hauser H."/>
            <person name="Gamble J."/>
            <person name="Gilderthorp R."/>
            <person name="Marcello L."/>
            <person name="McQuillan J."/>
            <person name="Otto T.D."/>
            <person name="Quail M.A."/>
            <person name="Sanders M.J."/>
            <person name="van Tonder A."/>
            <person name="Ginger M.L."/>
            <person name="Field M.C."/>
            <person name="Barry J.D."/>
            <person name="Hertz-Fowler C."/>
            <person name="Berriman M."/>
        </authorList>
    </citation>
    <scope>NUCLEOTIDE SEQUENCE [LARGE SCALE GENOMIC DNA]</scope>
    <source>
        <strain evidence="12 13">IL3000</strain>
    </source>
</reference>
<proteinExistence type="predicted"/>
<evidence type="ECO:0000256" key="8">
    <source>
        <dbReference type="ARBA" id="ARBA00023288"/>
    </source>
</evidence>
<keyword evidence="8" id="KW-0449">Lipoprotein</keyword>
<feature type="coiled-coil region" evidence="9">
    <location>
        <begin position="840"/>
        <end position="867"/>
    </location>
</feature>
<evidence type="ECO:0000313" key="12">
    <source>
        <dbReference type="EMBL" id="CCD16376.1"/>
    </source>
</evidence>
<keyword evidence="5 10" id="KW-0732">Signal</keyword>
<dbReference type="InterPro" id="IPR025932">
    <property type="entry name" value="Trypano_VSG_B_N_dom"/>
</dbReference>
<feature type="domain" description="Trypanosome variant surface glycoprotein B-type N-terminal" evidence="11">
    <location>
        <begin position="102"/>
        <end position="362"/>
    </location>
</feature>
<keyword evidence="13" id="KW-1185">Reference proteome</keyword>
<evidence type="ECO:0000256" key="4">
    <source>
        <dbReference type="ARBA" id="ARBA00022622"/>
    </source>
</evidence>
<comment type="function">
    <text evidence="1">VSG forms a coat on the surface of the parasite. The trypanosome evades the immune response of the host by expressing a series of antigenically distinct VSGs from an estimated 1000 VSG genes.</text>
</comment>
<keyword evidence="6" id="KW-0472">Membrane</keyword>
<evidence type="ECO:0000256" key="1">
    <source>
        <dbReference type="ARBA" id="ARBA00002523"/>
    </source>
</evidence>
<organism evidence="12 13">
    <name type="scientific">Trypanosoma congolense (strain IL3000)</name>
    <dbReference type="NCBI Taxonomy" id="1068625"/>
    <lineage>
        <taxon>Eukaryota</taxon>
        <taxon>Discoba</taxon>
        <taxon>Euglenozoa</taxon>
        <taxon>Kinetoplastea</taxon>
        <taxon>Metakinetoplastina</taxon>
        <taxon>Trypanosomatida</taxon>
        <taxon>Trypanosomatidae</taxon>
        <taxon>Trypanosoma</taxon>
        <taxon>Nannomonas</taxon>
    </lineage>
</organism>
<keyword evidence="9" id="KW-0175">Coiled coil</keyword>
<reference evidence="13" key="1">
    <citation type="submission" date="2011-07" db="EMBL/GenBank/DDBJ databases">
        <title>Divergent evolution of antigenic variation in African trypanosomes.</title>
        <authorList>
            <person name="Jackson A.P."/>
            <person name="Berry A."/>
            <person name="Allison H.C."/>
            <person name="Burton P."/>
            <person name="Anderson J."/>
            <person name="Aslett M."/>
            <person name="Brown R."/>
            <person name="Corton N."/>
            <person name="Harris D."/>
            <person name="Hauser H."/>
            <person name="Gamble J."/>
            <person name="Gilderthorp R."/>
            <person name="McQuillan J."/>
            <person name="Quail M.A."/>
            <person name="Sanders M."/>
            <person name="Van Tonder A."/>
            <person name="Ginger M.L."/>
            <person name="Donelson J.E."/>
            <person name="Field M.C."/>
            <person name="Barry J.D."/>
            <person name="Berriman M."/>
            <person name="Hertz-Fowler C."/>
        </authorList>
    </citation>
    <scope>NUCLEOTIDE SEQUENCE [LARGE SCALE GENOMIC DNA]</scope>
    <source>
        <strain evidence="13">IL3000</strain>
    </source>
</reference>
<evidence type="ECO:0000256" key="5">
    <source>
        <dbReference type="ARBA" id="ARBA00022729"/>
    </source>
</evidence>
<evidence type="ECO:0000256" key="10">
    <source>
        <dbReference type="SAM" id="SignalP"/>
    </source>
</evidence>
<feature type="signal peptide" evidence="10">
    <location>
        <begin position="1"/>
        <end position="20"/>
    </location>
</feature>
<evidence type="ECO:0000256" key="7">
    <source>
        <dbReference type="ARBA" id="ARBA00023180"/>
    </source>
</evidence>
<dbReference type="Proteomes" id="UP000000702">
    <property type="component" value="Unassembled WGS sequence"/>
</dbReference>
<evidence type="ECO:0000259" key="11">
    <source>
        <dbReference type="Pfam" id="PF13206"/>
    </source>
</evidence>
<comment type="subcellular location">
    <subcellularLocation>
        <location evidence="2">Cell membrane</location>
        <topology evidence="2">Lipid-anchor</topology>
        <topology evidence="2">GPI-anchor</topology>
    </subcellularLocation>
</comment>
<evidence type="ECO:0000256" key="2">
    <source>
        <dbReference type="ARBA" id="ARBA00004609"/>
    </source>
</evidence>
<dbReference type="AlphaFoldDB" id="F9WGE1"/>
<accession>F9WGE1</accession>
<comment type="caution">
    <text evidence="12">The sequence shown here is derived from an EMBL/GenBank/DDBJ whole genome shotgun (WGS) entry which is preliminary data.</text>
</comment>
<protein>
    <submittedName>
        <fullName evidence="12">Variant surface glycoprotein</fullName>
    </submittedName>
</protein>
<evidence type="ECO:0000256" key="9">
    <source>
        <dbReference type="SAM" id="Coils"/>
    </source>
</evidence>